<dbReference type="AlphaFoldDB" id="A0A0J5M232"/>
<dbReference type="GO" id="GO:0003677">
    <property type="term" value="F:DNA binding"/>
    <property type="evidence" value="ECO:0007669"/>
    <property type="project" value="UniProtKB-KW"/>
</dbReference>
<feature type="domain" description="HTH marR-type" evidence="4">
    <location>
        <begin position="1"/>
        <end position="152"/>
    </location>
</feature>
<dbReference type="InterPro" id="IPR000835">
    <property type="entry name" value="HTH_MarR-typ"/>
</dbReference>
<protein>
    <submittedName>
        <fullName evidence="5">MarR family transcriptional regulator</fullName>
    </submittedName>
</protein>
<gene>
    <name evidence="5" type="ORF">ABW06_03090</name>
</gene>
<dbReference type="SUPFAM" id="SSF46785">
    <property type="entry name" value="Winged helix' DNA-binding domain"/>
    <property type="match status" value="1"/>
</dbReference>
<dbReference type="PANTHER" id="PTHR42756:SF1">
    <property type="entry name" value="TRANSCRIPTIONAL REPRESSOR OF EMRAB OPERON"/>
    <property type="match status" value="1"/>
</dbReference>
<keyword evidence="2" id="KW-0238">DNA-binding</keyword>
<name>A0A0J5M232_PLUGE</name>
<dbReference type="GO" id="GO:0003700">
    <property type="term" value="F:DNA-binding transcription factor activity"/>
    <property type="evidence" value="ECO:0007669"/>
    <property type="project" value="InterPro"/>
</dbReference>
<proteinExistence type="predicted"/>
<evidence type="ECO:0000256" key="2">
    <source>
        <dbReference type="ARBA" id="ARBA00023125"/>
    </source>
</evidence>
<evidence type="ECO:0000313" key="6">
    <source>
        <dbReference type="Proteomes" id="UP000036196"/>
    </source>
</evidence>
<dbReference type="PROSITE" id="PS50995">
    <property type="entry name" value="HTH_MARR_2"/>
    <property type="match status" value="1"/>
</dbReference>
<keyword evidence="3" id="KW-0804">Transcription</keyword>
<evidence type="ECO:0000256" key="3">
    <source>
        <dbReference type="ARBA" id="ARBA00023163"/>
    </source>
</evidence>
<evidence type="ECO:0000256" key="1">
    <source>
        <dbReference type="ARBA" id="ARBA00023015"/>
    </source>
</evidence>
<organism evidence="5 6">
    <name type="scientific">Pluralibacter gergoviae</name>
    <name type="common">Enterobacter gergoviae</name>
    <dbReference type="NCBI Taxonomy" id="61647"/>
    <lineage>
        <taxon>Bacteria</taxon>
        <taxon>Pseudomonadati</taxon>
        <taxon>Pseudomonadota</taxon>
        <taxon>Gammaproteobacteria</taxon>
        <taxon>Enterobacterales</taxon>
        <taxon>Enterobacteriaceae</taxon>
        <taxon>Pluralibacter</taxon>
    </lineage>
</organism>
<dbReference type="EMBL" id="LDZF01000003">
    <property type="protein sequence ID" value="KMK15607.1"/>
    <property type="molecule type" value="Genomic_DNA"/>
</dbReference>
<dbReference type="Gene3D" id="1.10.10.10">
    <property type="entry name" value="Winged helix-like DNA-binding domain superfamily/Winged helix DNA-binding domain"/>
    <property type="match status" value="1"/>
</dbReference>
<dbReference type="Proteomes" id="UP000036196">
    <property type="component" value="Unassembled WGS sequence"/>
</dbReference>
<dbReference type="PANTHER" id="PTHR42756">
    <property type="entry name" value="TRANSCRIPTIONAL REGULATOR, MARR"/>
    <property type="match status" value="1"/>
</dbReference>
<dbReference type="PATRIC" id="fig|61647.15.peg.2935"/>
<dbReference type="RefSeq" id="WP_048278172.1">
    <property type="nucleotide sequence ID" value="NZ_LDZF01000003.1"/>
</dbReference>
<sequence length="157" mass="17905">MSNHKHRQESEDDATGFHREAFPFYWIVNVYARYTQLMEVTLKKVQLDVSRFRVLMLTEQYGRASISQIAEYAMAKMPTVTKIVGRLRDDGLVTTSSSEEDARVTLVELTDAGRQKVNEAMPLVNKIFEKGFRGMSARQVEKMNVTLAGVLENLNDV</sequence>
<dbReference type="InterPro" id="IPR036388">
    <property type="entry name" value="WH-like_DNA-bd_sf"/>
</dbReference>
<reference evidence="5 6" key="1">
    <citation type="submission" date="2015-05" db="EMBL/GenBank/DDBJ databases">
        <title>Genome sequences of Pluralibacter gergoviae.</title>
        <authorList>
            <person name="Greninger A.L."/>
            <person name="Miller S."/>
        </authorList>
    </citation>
    <scope>NUCLEOTIDE SEQUENCE [LARGE SCALE GENOMIC DNA]</scope>
    <source>
        <strain evidence="5 6">JS81F13</strain>
    </source>
</reference>
<accession>A0A0J5M232</accession>
<keyword evidence="6" id="KW-1185">Reference proteome</keyword>
<dbReference type="Pfam" id="PF01047">
    <property type="entry name" value="MarR"/>
    <property type="match status" value="1"/>
</dbReference>
<evidence type="ECO:0000259" key="4">
    <source>
        <dbReference type="PROSITE" id="PS50995"/>
    </source>
</evidence>
<dbReference type="InterPro" id="IPR036390">
    <property type="entry name" value="WH_DNA-bd_sf"/>
</dbReference>
<keyword evidence="1" id="KW-0805">Transcription regulation</keyword>
<dbReference type="SMART" id="SM00347">
    <property type="entry name" value="HTH_MARR"/>
    <property type="match status" value="1"/>
</dbReference>
<comment type="caution">
    <text evidence="5">The sequence shown here is derived from an EMBL/GenBank/DDBJ whole genome shotgun (WGS) entry which is preliminary data.</text>
</comment>
<evidence type="ECO:0000313" key="5">
    <source>
        <dbReference type="EMBL" id="KMK15607.1"/>
    </source>
</evidence>